<comment type="caution">
    <text evidence="2">The sequence shown here is derived from an EMBL/GenBank/DDBJ whole genome shotgun (WGS) entry which is preliminary data.</text>
</comment>
<evidence type="ECO:0000313" key="3">
    <source>
        <dbReference type="Proteomes" id="UP000319732"/>
    </source>
</evidence>
<keyword evidence="3" id="KW-1185">Reference proteome</keyword>
<proteinExistence type="predicted"/>
<name>A0A545TAD2_9GAMM</name>
<dbReference type="RefSeq" id="WP_142905375.1">
    <property type="nucleotide sequence ID" value="NZ_ML660096.1"/>
</dbReference>
<dbReference type="OrthoDB" id="9769143at2"/>
<organism evidence="2 3">
    <name type="scientific">Exilibacterium tricleocarpae</name>
    <dbReference type="NCBI Taxonomy" id="2591008"/>
    <lineage>
        <taxon>Bacteria</taxon>
        <taxon>Pseudomonadati</taxon>
        <taxon>Pseudomonadota</taxon>
        <taxon>Gammaproteobacteria</taxon>
        <taxon>Cellvibrionales</taxon>
        <taxon>Cellvibrionaceae</taxon>
        <taxon>Exilibacterium</taxon>
    </lineage>
</organism>
<dbReference type="Proteomes" id="UP000319732">
    <property type="component" value="Unassembled WGS sequence"/>
</dbReference>
<evidence type="ECO:0000313" key="2">
    <source>
        <dbReference type="EMBL" id="TQV74154.1"/>
    </source>
</evidence>
<sequence length="443" mass="49854">MKIPSLFILATLVAPALLGAEPPALPAGLGTAAEPERAEDEDGEALFSGFVETRLGTRLREDDTQKDASLGEARVQLQWDQDYRWGQISSTADLVFDPVLDDHSFDLDAGEGWLELRELNALLHPSESTDLKAGRQILTWGTGDLLFINDLFPKDWNAFLIGRDEEYLKAPSDALKLSFYADLINLDLVYTPVFDADRFVDGRRLSYFNPRVDAIVGREYPVNVIERDREGEDGEIALRAHRLWGAAEMAAYYYRGFWKSPAGMDPATGLSTFPRLAVYGASVRGPMAGGIGYAEVGFYDSRDDNSGTDPLIRNSEWRFLLGFERELAPELTGAVQLYRESMTDHGAYRSSLATNAFVKDRHRDLVTLRLTQTLINQRLTLSLFNFWSPSEEDGYVRAKANYKASDHWIWEVGTNVFYGDQVETFFGQLKDNSNLYIALRYGF</sequence>
<dbReference type="AlphaFoldDB" id="A0A545TAD2"/>
<accession>A0A545TAD2</accession>
<gene>
    <name evidence="2" type="ORF">FKG94_16220</name>
</gene>
<keyword evidence="1" id="KW-0732">Signal</keyword>
<reference evidence="2 3" key="1">
    <citation type="submission" date="2019-06" db="EMBL/GenBank/DDBJ databases">
        <title>Whole genome sequence for Cellvibrionaceae sp. R142.</title>
        <authorList>
            <person name="Wang G."/>
        </authorList>
    </citation>
    <scope>NUCLEOTIDE SEQUENCE [LARGE SCALE GENOMIC DNA]</scope>
    <source>
        <strain evidence="2 3">R142</strain>
    </source>
</reference>
<feature type="chain" id="PRO_5021971669" description="DUF1302 domain-containing protein" evidence="1">
    <location>
        <begin position="27"/>
        <end position="443"/>
    </location>
</feature>
<feature type="signal peptide" evidence="1">
    <location>
        <begin position="1"/>
        <end position="26"/>
    </location>
</feature>
<protein>
    <recommendedName>
        <fullName evidence="4">DUF1302 domain-containing protein</fullName>
    </recommendedName>
</protein>
<evidence type="ECO:0008006" key="4">
    <source>
        <dbReference type="Google" id="ProtNLM"/>
    </source>
</evidence>
<dbReference type="EMBL" id="VHSG01000017">
    <property type="protein sequence ID" value="TQV74154.1"/>
    <property type="molecule type" value="Genomic_DNA"/>
</dbReference>
<evidence type="ECO:0000256" key="1">
    <source>
        <dbReference type="SAM" id="SignalP"/>
    </source>
</evidence>